<evidence type="ECO:0000313" key="3">
    <source>
        <dbReference type="Proteomes" id="UP001346149"/>
    </source>
</evidence>
<organism evidence="2 3">
    <name type="scientific">Trapa natans</name>
    <name type="common">Water chestnut</name>
    <dbReference type="NCBI Taxonomy" id="22666"/>
    <lineage>
        <taxon>Eukaryota</taxon>
        <taxon>Viridiplantae</taxon>
        <taxon>Streptophyta</taxon>
        <taxon>Embryophyta</taxon>
        <taxon>Tracheophyta</taxon>
        <taxon>Spermatophyta</taxon>
        <taxon>Magnoliopsida</taxon>
        <taxon>eudicotyledons</taxon>
        <taxon>Gunneridae</taxon>
        <taxon>Pentapetalae</taxon>
        <taxon>rosids</taxon>
        <taxon>malvids</taxon>
        <taxon>Myrtales</taxon>
        <taxon>Lythraceae</taxon>
        <taxon>Trapa</taxon>
    </lineage>
</organism>
<reference evidence="2 3" key="1">
    <citation type="journal article" date="2023" name="Hortic Res">
        <title>Pangenome of water caltrop reveals structural variations and asymmetric subgenome divergence after allopolyploidization.</title>
        <authorList>
            <person name="Zhang X."/>
            <person name="Chen Y."/>
            <person name="Wang L."/>
            <person name="Yuan Y."/>
            <person name="Fang M."/>
            <person name="Shi L."/>
            <person name="Lu R."/>
            <person name="Comes H.P."/>
            <person name="Ma Y."/>
            <person name="Chen Y."/>
            <person name="Huang G."/>
            <person name="Zhou Y."/>
            <person name="Zheng Z."/>
            <person name="Qiu Y."/>
        </authorList>
    </citation>
    <scope>NUCLEOTIDE SEQUENCE [LARGE SCALE GENOMIC DNA]</scope>
    <source>
        <strain evidence="2">F231</strain>
    </source>
</reference>
<keyword evidence="1" id="KW-0812">Transmembrane</keyword>
<gene>
    <name evidence="2" type="ORF">SAY86_000947</name>
</gene>
<sequence>MPPTRKSPLAGSAVLTQQHPLCGRSTHLISKKVDSKPPAILRTANPNLGLTTREQGALSIRPEPLSQRLLIVGWAVSVTYLITFAYEMHYPALRPYNTIS</sequence>
<comment type="caution">
    <text evidence="2">The sequence shown here is derived from an EMBL/GenBank/DDBJ whole genome shotgun (WGS) entry which is preliminary data.</text>
</comment>
<keyword evidence="1" id="KW-1133">Transmembrane helix</keyword>
<keyword evidence="1" id="KW-0472">Membrane</keyword>
<evidence type="ECO:0000256" key="1">
    <source>
        <dbReference type="SAM" id="Phobius"/>
    </source>
</evidence>
<feature type="transmembrane region" description="Helical" evidence="1">
    <location>
        <begin position="69"/>
        <end position="86"/>
    </location>
</feature>
<dbReference type="EMBL" id="JAXQNO010000002">
    <property type="protein sequence ID" value="KAK4802744.1"/>
    <property type="molecule type" value="Genomic_DNA"/>
</dbReference>
<name>A0AAN7REB2_TRANT</name>
<proteinExistence type="predicted"/>
<accession>A0AAN7REB2</accession>
<protein>
    <submittedName>
        <fullName evidence="2">Uncharacterized protein</fullName>
    </submittedName>
</protein>
<keyword evidence="3" id="KW-1185">Reference proteome</keyword>
<evidence type="ECO:0000313" key="2">
    <source>
        <dbReference type="EMBL" id="KAK4802744.1"/>
    </source>
</evidence>
<dbReference type="Proteomes" id="UP001346149">
    <property type="component" value="Unassembled WGS sequence"/>
</dbReference>
<dbReference type="AlphaFoldDB" id="A0AAN7REB2"/>